<dbReference type="AlphaFoldDB" id="A0A9X7P4X1"/>
<accession>A0A9X7P4X1</accession>
<sequence length="135" mass="15558">MERKPKIAPEEDARRYNLWQQGYTDSQIAKLVGCPPGSIKSWREARGLPPNRMPANNRNFRRGTGDWEFAPGDRIKVGIKHGMGINKHMDWCTGVIYAVYRRFIVVQLPRYKVTVSQWELKDGTVKIEMLARKAG</sequence>
<dbReference type="Gene3D" id="1.10.10.60">
    <property type="entry name" value="Homeodomain-like"/>
    <property type="match status" value="1"/>
</dbReference>
<evidence type="ECO:0000313" key="2">
    <source>
        <dbReference type="EMBL" id="PRR69615.1"/>
    </source>
</evidence>
<gene>
    <name evidence="2" type="ORF">MOST_30370</name>
</gene>
<evidence type="ECO:0000313" key="3">
    <source>
        <dbReference type="Proteomes" id="UP000239430"/>
    </source>
</evidence>
<protein>
    <submittedName>
        <fullName evidence="2">Uncharacterized protein</fullName>
    </submittedName>
</protein>
<evidence type="ECO:0000256" key="1">
    <source>
        <dbReference type="SAM" id="MobiDB-lite"/>
    </source>
</evidence>
<keyword evidence="3" id="KW-1185">Reference proteome</keyword>
<name>A0A9X7P4X1_9FIRM</name>
<dbReference type="EMBL" id="PVXL01000072">
    <property type="protein sequence ID" value="PRR69615.1"/>
    <property type="molecule type" value="Genomic_DNA"/>
</dbReference>
<comment type="caution">
    <text evidence="2">The sequence shown here is derived from an EMBL/GenBank/DDBJ whole genome shotgun (WGS) entry which is preliminary data.</text>
</comment>
<organism evidence="2 3">
    <name type="scientific">Neomoorella stamsii</name>
    <dbReference type="NCBI Taxonomy" id="1266720"/>
    <lineage>
        <taxon>Bacteria</taxon>
        <taxon>Bacillati</taxon>
        <taxon>Bacillota</taxon>
        <taxon>Clostridia</taxon>
        <taxon>Neomoorellales</taxon>
        <taxon>Neomoorellaceae</taxon>
        <taxon>Neomoorella</taxon>
    </lineage>
</organism>
<proteinExistence type="predicted"/>
<dbReference type="Proteomes" id="UP000239430">
    <property type="component" value="Unassembled WGS sequence"/>
</dbReference>
<feature type="region of interest" description="Disordered" evidence="1">
    <location>
        <begin position="43"/>
        <end position="64"/>
    </location>
</feature>
<reference evidence="2 3" key="1">
    <citation type="submission" date="2018-03" db="EMBL/GenBank/DDBJ databases">
        <title>Genome sequence of Moorella stamsii DSM 26217.</title>
        <authorList>
            <person name="Poehlein A."/>
            <person name="Daniel R."/>
        </authorList>
    </citation>
    <scope>NUCLEOTIDE SEQUENCE [LARGE SCALE GENOMIC DNA]</scope>
    <source>
        <strain evidence="3">DSM 26217</strain>
    </source>
</reference>
<dbReference type="RefSeq" id="WP_054937001.1">
    <property type="nucleotide sequence ID" value="NZ_PVXL01000072.1"/>
</dbReference>